<evidence type="ECO:0000313" key="1">
    <source>
        <dbReference type="EMBL" id="AKE57893.1"/>
    </source>
</evidence>
<evidence type="ECO:0008006" key="3">
    <source>
        <dbReference type="Google" id="ProtNLM"/>
    </source>
</evidence>
<dbReference type="PATRIC" id="fig|1261127.3.peg.286"/>
<gene>
    <name evidence="1" type="ORF">F384_01400</name>
</gene>
<sequence length="169" mass="19289">MLKNRSLLLLPLILTGCTMSDSDMRKAYSNHYQQPAGYVAVYKEKIAGMDSDALAKYAATEEKKKMRGQSSVKIDEYITAQNIQAKGPRVVFDYSLSDKWLALSPAQQLEKQKLMEKDLIYRTCSLETVKLAQEKGLEEEHNYYRQYPETIAFTLRTSGQICINNGFAR</sequence>
<dbReference type="Proteomes" id="UP000034085">
    <property type="component" value="Chromosome"/>
</dbReference>
<proteinExistence type="predicted"/>
<dbReference type="OrthoDB" id="6466583at2"/>
<dbReference type="EMBL" id="CP011132">
    <property type="protein sequence ID" value="AKE57893.1"/>
    <property type="molecule type" value="Genomic_DNA"/>
</dbReference>
<reference evidence="1 2" key="1">
    <citation type="journal article" date="2013" name="Appl. Microbiol. Biotechnol.">
        <title>Glycerol assimilation and production of 1,3-propanediol by Citrobacter amalonaticus Y19.</title>
        <authorList>
            <person name="Ainala S.K."/>
            <person name="Ashok S."/>
            <person name="Ko Y."/>
            <person name="Park S."/>
        </authorList>
    </citation>
    <scope>NUCLEOTIDE SEQUENCE [LARGE SCALE GENOMIC DNA]</scope>
    <source>
        <strain evidence="1 2">Y19</strain>
    </source>
</reference>
<dbReference type="AlphaFoldDB" id="A0A0F6RE24"/>
<dbReference type="KEGG" id="cama:F384_01400"/>
<organism evidence="1 2">
    <name type="scientific">Citrobacter amalonaticus Y19</name>
    <dbReference type="NCBI Taxonomy" id="1261127"/>
    <lineage>
        <taxon>Bacteria</taxon>
        <taxon>Pseudomonadati</taxon>
        <taxon>Pseudomonadota</taxon>
        <taxon>Gammaproteobacteria</taxon>
        <taxon>Enterobacterales</taxon>
        <taxon>Enterobacteriaceae</taxon>
        <taxon>Citrobacter</taxon>
    </lineage>
</organism>
<accession>A0A0F6RE24</accession>
<dbReference type="HOGENOM" id="CLU_1601224_0_0_6"/>
<dbReference type="PROSITE" id="PS51257">
    <property type="entry name" value="PROKAR_LIPOPROTEIN"/>
    <property type="match status" value="1"/>
</dbReference>
<evidence type="ECO:0000313" key="2">
    <source>
        <dbReference type="Proteomes" id="UP000034085"/>
    </source>
</evidence>
<protein>
    <recommendedName>
        <fullName evidence="3">Lipoprotein</fullName>
    </recommendedName>
</protein>
<name>A0A0F6RE24_CITAM</name>